<dbReference type="Pfam" id="PF00392">
    <property type="entry name" value="GntR"/>
    <property type="match status" value="1"/>
</dbReference>
<keyword evidence="6" id="KW-1185">Reference proteome</keyword>
<keyword evidence="2" id="KW-0238">DNA-binding</keyword>
<gene>
    <name evidence="5" type="ORF">ACFSYJ_33245</name>
</gene>
<evidence type="ECO:0000256" key="2">
    <source>
        <dbReference type="ARBA" id="ARBA00023125"/>
    </source>
</evidence>
<dbReference type="RefSeq" id="WP_345400436.1">
    <property type="nucleotide sequence ID" value="NZ_BAABHG010000011.1"/>
</dbReference>
<dbReference type="InterPro" id="IPR036390">
    <property type="entry name" value="WH_DNA-bd_sf"/>
</dbReference>
<name>A0ABW5GRM5_9PSEU</name>
<organism evidence="5 6">
    <name type="scientific">Amycolatopsis samaneae</name>
    <dbReference type="NCBI Taxonomy" id="664691"/>
    <lineage>
        <taxon>Bacteria</taxon>
        <taxon>Bacillati</taxon>
        <taxon>Actinomycetota</taxon>
        <taxon>Actinomycetes</taxon>
        <taxon>Pseudonocardiales</taxon>
        <taxon>Pseudonocardiaceae</taxon>
        <taxon>Amycolatopsis</taxon>
    </lineage>
</organism>
<dbReference type="EMBL" id="JBHUKU010000021">
    <property type="protein sequence ID" value="MFD2463520.1"/>
    <property type="molecule type" value="Genomic_DNA"/>
</dbReference>
<dbReference type="SUPFAM" id="SSF46785">
    <property type="entry name" value="Winged helix' DNA-binding domain"/>
    <property type="match status" value="1"/>
</dbReference>
<keyword evidence="3" id="KW-0804">Transcription</keyword>
<evidence type="ECO:0000313" key="6">
    <source>
        <dbReference type="Proteomes" id="UP001597419"/>
    </source>
</evidence>
<dbReference type="PANTHER" id="PTHR43537:SF5">
    <property type="entry name" value="UXU OPERON TRANSCRIPTIONAL REGULATOR"/>
    <property type="match status" value="1"/>
</dbReference>
<dbReference type="Gene3D" id="1.20.120.530">
    <property type="entry name" value="GntR ligand-binding domain-like"/>
    <property type="match status" value="1"/>
</dbReference>
<dbReference type="InterPro" id="IPR008920">
    <property type="entry name" value="TF_FadR/GntR_C"/>
</dbReference>
<accession>A0ABW5GRM5</accession>
<protein>
    <submittedName>
        <fullName evidence="5">FadR/GntR family transcriptional regulator</fullName>
    </submittedName>
</protein>
<comment type="caution">
    <text evidence="5">The sequence shown here is derived from an EMBL/GenBank/DDBJ whole genome shotgun (WGS) entry which is preliminary data.</text>
</comment>
<dbReference type="SUPFAM" id="SSF48008">
    <property type="entry name" value="GntR ligand-binding domain-like"/>
    <property type="match status" value="1"/>
</dbReference>
<evidence type="ECO:0000313" key="5">
    <source>
        <dbReference type="EMBL" id="MFD2463520.1"/>
    </source>
</evidence>
<dbReference type="PRINTS" id="PR00035">
    <property type="entry name" value="HTHGNTR"/>
</dbReference>
<dbReference type="SMART" id="SM00895">
    <property type="entry name" value="FCD"/>
    <property type="match status" value="1"/>
</dbReference>
<dbReference type="InterPro" id="IPR011711">
    <property type="entry name" value="GntR_C"/>
</dbReference>
<dbReference type="Proteomes" id="UP001597419">
    <property type="component" value="Unassembled WGS sequence"/>
</dbReference>
<proteinExistence type="predicted"/>
<dbReference type="Gene3D" id="1.10.10.10">
    <property type="entry name" value="Winged helix-like DNA-binding domain superfamily/Winged helix DNA-binding domain"/>
    <property type="match status" value="1"/>
</dbReference>
<sequence>MARLESNIPLAAQIAEQLRRRIASGEFPVGTKLPTEFQLAQDFGVSRNSVREGVRALVHTGMVRARAGDGTYVTAADALTPALRRRTTTERAVHVEEVRRLLEREGARLAALRATPEQRAALRDAQEARLAARSGAEYMAADLTFHHVLLEASGNPLLCDLYRGTGGIEESVHRVTPTDTTYERFAARRGELDAAHEAVVNAVETGDEEAAARAALHSVLLSEALPSVEPSAEPGADPVR</sequence>
<dbReference type="InterPro" id="IPR000524">
    <property type="entry name" value="Tscrpt_reg_HTH_GntR"/>
</dbReference>
<reference evidence="6" key="1">
    <citation type="journal article" date="2019" name="Int. J. Syst. Evol. Microbiol.">
        <title>The Global Catalogue of Microorganisms (GCM) 10K type strain sequencing project: providing services to taxonomists for standard genome sequencing and annotation.</title>
        <authorList>
            <consortium name="The Broad Institute Genomics Platform"/>
            <consortium name="The Broad Institute Genome Sequencing Center for Infectious Disease"/>
            <person name="Wu L."/>
            <person name="Ma J."/>
        </authorList>
    </citation>
    <scope>NUCLEOTIDE SEQUENCE [LARGE SCALE GENOMIC DNA]</scope>
    <source>
        <strain evidence="6">CGMCC 4.7643</strain>
    </source>
</reference>
<dbReference type="Pfam" id="PF07729">
    <property type="entry name" value="FCD"/>
    <property type="match status" value="1"/>
</dbReference>
<dbReference type="InterPro" id="IPR036388">
    <property type="entry name" value="WH-like_DNA-bd_sf"/>
</dbReference>
<evidence type="ECO:0000259" key="4">
    <source>
        <dbReference type="PROSITE" id="PS50949"/>
    </source>
</evidence>
<dbReference type="CDD" id="cd07377">
    <property type="entry name" value="WHTH_GntR"/>
    <property type="match status" value="1"/>
</dbReference>
<dbReference type="SMART" id="SM00345">
    <property type="entry name" value="HTH_GNTR"/>
    <property type="match status" value="1"/>
</dbReference>
<dbReference type="PANTHER" id="PTHR43537">
    <property type="entry name" value="TRANSCRIPTIONAL REGULATOR, GNTR FAMILY"/>
    <property type="match status" value="1"/>
</dbReference>
<evidence type="ECO:0000256" key="3">
    <source>
        <dbReference type="ARBA" id="ARBA00023163"/>
    </source>
</evidence>
<dbReference type="PROSITE" id="PS50949">
    <property type="entry name" value="HTH_GNTR"/>
    <property type="match status" value="1"/>
</dbReference>
<evidence type="ECO:0000256" key="1">
    <source>
        <dbReference type="ARBA" id="ARBA00023015"/>
    </source>
</evidence>
<feature type="domain" description="HTH gntR-type" evidence="4">
    <location>
        <begin position="8"/>
        <end position="76"/>
    </location>
</feature>
<keyword evidence="1" id="KW-0805">Transcription regulation</keyword>